<evidence type="ECO:0000313" key="4">
    <source>
        <dbReference type="EMBL" id="RNA11090.1"/>
    </source>
</evidence>
<feature type="region of interest" description="Disordered" evidence="3">
    <location>
        <begin position="1154"/>
        <end position="1221"/>
    </location>
</feature>
<proteinExistence type="predicted"/>
<name>A0A3M7QIB0_BRAPC</name>
<sequence length="1221" mass="140233">MINKYVLNSEAKENEEIKGQLSSEIKQLKMQLDQKIDNKSNKEDSNRNLTDSDKLLRDECHRLRLELESKNESLQQLRSELKLNLNQLNETKKMMELKETRLIDLEQNEDFLNKCLDDTRNKLDHAKQKIDDYDTDMANLRNEINTKVSSEAELKIEIKRLNTKINDLSSQIKEKMSEMEFLNKENNALQERINFDEQKIKTSEEDMKKLKFKIDDLQRDLDLKSDEVAKLEKVIKLKENEFGDMNKKLTWKEQLVKDKLDQFEKNKKELAELHKKMSNLVATHQDKVGHLNHEIERLNKEKDKVNQELDEIKRSNSTKSEQIENEIKNEKFMLQKIESEALTLKYETKIQYLDTEIESYRSKIRKLLKEKEVQDQVLRDNQKLVKEIALKYANDSDAWNRQKQKLLEKEKLYEESVEMRRELKKAADKLRLKLQNLEEQIIDNQNKHTIEKNNWESQRVQFISQNNKLEEQLSKLSTLKRSKKEIDFAWDKERREFSNQIQILENTIADLQSQLATKNSNPNNSMLDHMAQNDKLQSLHGENEFLKNRIRELEIMLDEMDHVRRFLFDLKDAYDTDRLDWIYAKEEFKNQIEMKENLLIDCNMKLNELLSVVRALYSNEPVPSNVFGIGCGKDSISLESTKSSKHQSLNNLVGGTSTLLDLKFGSLEPDQNGAKMINNQYKYLNNEDNPDLKIIDDFRDRTDLENEFDQAFKKINRVKDNLGTHKKFMDIVKSKSMKALNRKSSITSLPLSSEPGQHESRCSVPPENKFAQSAPSAPRAKSVSKEPGSRDSSVFAPSRFFSLGRRFAKIRFSSSSQPPPPDKCQPSEPTNLKNKKSSKLAQSQQIVPATPEEEKKKNLRERALSPSKILRSLRPRSPFNRTSRNIKASSLAPTTTTTIGTSEDISGKNKSFTVHMTGSAEQPSPPAPSLQVKKESIMSASYHSGTDRLVRANTAQPGEKCLSSSSTDKAKSLSCEFIDNQSTTSSIQSSKHNNGLKLVNQTLDEYDELDNTSVITASSMSTKDGPAECKNTVRKFTGLTNASSKVEMLRKNFMENQSQSQNSEIVKSVKFKEPEKSGSETDEAPKSAEKKSRFEESGGKMNFLSQQRLKTSTSSNNVDKPPKGPVQTFNLRGRFTSNKAKTIDFPDLLQSALESASNQKSKSTLSNGKPIQSILRRSETPPSSKNNCRQQSVESNDSTRETSIEKLMRTTSTSRPLMFNN</sequence>
<feature type="compositionally biased region" description="Polar residues" evidence="3">
    <location>
        <begin position="1055"/>
        <end position="1065"/>
    </location>
</feature>
<evidence type="ECO:0000313" key="5">
    <source>
        <dbReference type="Proteomes" id="UP000276133"/>
    </source>
</evidence>
<feature type="compositionally biased region" description="Basic and acidic residues" evidence="3">
    <location>
        <begin position="1070"/>
        <end position="1098"/>
    </location>
</feature>
<keyword evidence="1 2" id="KW-0175">Coiled coil</keyword>
<feature type="compositionally biased region" description="Polar residues" evidence="3">
    <location>
        <begin position="879"/>
        <end position="922"/>
    </location>
</feature>
<feature type="compositionally biased region" description="Polar residues" evidence="3">
    <location>
        <begin position="1127"/>
        <end position="1137"/>
    </location>
</feature>
<dbReference type="EMBL" id="REGN01006044">
    <property type="protein sequence ID" value="RNA11090.1"/>
    <property type="molecule type" value="Genomic_DNA"/>
</dbReference>
<feature type="compositionally biased region" description="Basic and acidic residues" evidence="3">
    <location>
        <begin position="852"/>
        <end position="863"/>
    </location>
</feature>
<dbReference type="OrthoDB" id="71227at2759"/>
<evidence type="ECO:0000256" key="1">
    <source>
        <dbReference type="ARBA" id="ARBA00023054"/>
    </source>
</evidence>
<dbReference type="PANTHER" id="PTHR23160:SF19">
    <property type="entry name" value="MYOSIN HEAVY CHAIN-RELATED PROTEIN"/>
    <property type="match status" value="1"/>
</dbReference>
<protein>
    <submittedName>
        <fullName evidence="4">Uncharacterized protein</fullName>
    </submittedName>
</protein>
<evidence type="ECO:0000256" key="2">
    <source>
        <dbReference type="SAM" id="Coils"/>
    </source>
</evidence>
<feature type="compositionally biased region" description="Polar residues" evidence="3">
    <location>
        <begin position="745"/>
        <end position="755"/>
    </location>
</feature>
<feature type="compositionally biased region" description="Polar residues" evidence="3">
    <location>
        <begin position="1103"/>
        <end position="1118"/>
    </location>
</feature>
<reference evidence="4 5" key="1">
    <citation type="journal article" date="2018" name="Sci. Rep.">
        <title>Genomic signatures of local adaptation to the degree of environmental predictability in rotifers.</title>
        <authorList>
            <person name="Franch-Gras L."/>
            <person name="Hahn C."/>
            <person name="Garcia-Roger E.M."/>
            <person name="Carmona M.J."/>
            <person name="Serra M."/>
            <person name="Gomez A."/>
        </authorList>
    </citation>
    <scope>NUCLEOTIDE SEQUENCE [LARGE SCALE GENOMIC DNA]</scope>
    <source>
        <strain evidence="4">HYR1</strain>
    </source>
</reference>
<dbReference type="PANTHER" id="PTHR23160">
    <property type="entry name" value="SYNAPTONEMAL COMPLEX PROTEIN-RELATED"/>
    <property type="match status" value="1"/>
</dbReference>
<feature type="compositionally biased region" description="Polar residues" evidence="3">
    <location>
        <begin position="1154"/>
        <end position="1170"/>
    </location>
</feature>
<feature type="region of interest" description="Disordered" evidence="3">
    <location>
        <begin position="1055"/>
        <end position="1137"/>
    </location>
</feature>
<accession>A0A3M7QIB0</accession>
<keyword evidence="5" id="KW-1185">Reference proteome</keyword>
<comment type="caution">
    <text evidence="4">The sequence shown here is derived from an EMBL/GenBank/DDBJ whole genome shotgun (WGS) entry which is preliminary data.</text>
</comment>
<gene>
    <name evidence="4" type="ORF">BpHYR1_054377</name>
</gene>
<feature type="compositionally biased region" description="Polar residues" evidence="3">
    <location>
        <begin position="1180"/>
        <end position="1196"/>
    </location>
</feature>
<feature type="compositionally biased region" description="Basic and acidic residues" evidence="3">
    <location>
        <begin position="1197"/>
        <end position="1208"/>
    </location>
</feature>
<feature type="coiled-coil region" evidence="2">
    <location>
        <begin position="11"/>
        <end position="370"/>
    </location>
</feature>
<evidence type="ECO:0000256" key="3">
    <source>
        <dbReference type="SAM" id="MobiDB-lite"/>
    </source>
</evidence>
<feature type="coiled-coil region" evidence="2">
    <location>
        <begin position="409"/>
        <end position="563"/>
    </location>
</feature>
<dbReference type="STRING" id="10195.A0A3M7QIB0"/>
<feature type="compositionally biased region" description="Polar residues" evidence="3">
    <location>
        <begin position="1209"/>
        <end position="1221"/>
    </location>
</feature>
<feature type="region of interest" description="Disordered" evidence="3">
    <location>
        <begin position="745"/>
        <end position="795"/>
    </location>
</feature>
<feature type="region of interest" description="Disordered" evidence="3">
    <location>
        <begin position="811"/>
        <end position="945"/>
    </location>
</feature>
<organism evidence="4 5">
    <name type="scientific">Brachionus plicatilis</name>
    <name type="common">Marine rotifer</name>
    <name type="synonym">Brachionus muelleri</name>
    <dbReference type="NCBI Taxonomy" id="10195"/>
    <lineage>
        <taxon>Eukaryota</taxon>
        <taxon>Metazoa</taxon>
        <taxon>Spiralia</taxon>
        <taxon>Gnathifera</taxon>
        <taxon>Rotifera</taxon>
        <taxon>Eurotatoria</taxon>
        <taxon>Monogononta</taxon>
        <taxon>Pseudotrocha</taxon>
        <taxon>Ploima</taxon>
        <taxon>Brachionidae</taxon>
        <taxon>Brachionus</taxon>
    </lineage>
</organism>
<dbReference type="Gene3D" id="1.10.287.1490">
    <property type="match status" value="1"/>
</dbReference>
<dbReference type="Proteomes" id="UP000276133">
    <property type="component" value="Unassembled WGS sequence"/>
</dbReference>
<dbReference type="AlphaFoldDB" id="A0A3M7QIB0"/>